<evidence type="ECO:0000313" key="3">
    <source>
        <dbReference type="Proteomes" id="UP000749646"/>
    </source>
</evidence>
<dbReference type="OrthoDB" id="2433642at2759"/>
<keyword evidence="3" id="KW-1185">Reference proteome</keyword>
<name>A0A9P6MA71_9FUNG</name>
<dbReference type="EMBL" id="JAAAHW010003409">
    <property type="protein sequence ID" value="KAF9984163.1"/>
    <property type="molecule type" value="Genomic_DNA"/>
</dbReference>
<dbReference type="Proteomes" id="UP000749646">
    <property type="component" value="Unassembled WGS sequence"/>
</dbReference>
<evidence type="ECO:0000256" key="1">
    <source>
        <dbReference type="SAM" id="SignalP"/>
    </source>
</evidence>
<protein>
    <submittedName>
        <fullName evidence="2">Uncharacterized protein</fullName>
    </submittedName>
</protein>
<comment type="caution">
    <text evidence="2">The sequence shown here is derived from an EMBL/GenBank/DDBJ whole genome shotgun (WGS) entry which is preliminary data.</text>
</comment>
<accession>A0A9P6MA71</accession>
<feature type="chain" id="PRO_5040226662" evidence="1">
    <location>
        <begin position="22"/>
        <end position="226"/>
    </location>
</feature>
<reference evidence="2" key="1">
    <citation type="journal article" date="2020" name="Fungal Divers.">
        <title>Resolving the Mortierellaceae phylogeny through synthesis of multi-gene phylogenetics and phylogenomics.</title>
        <authorList>
            <person name="Vandepol N."/>
            <person name="Liber J."/>
            <person name="Desiro A."/>
            <person name="Na H."/>
            <person name="Kennedy M."/>
            <person name="Barry K."/>
            <person name="Grigoriev I.V."/>
            <person name="Miller A.N."/>
            <person name="O'Donnell K."/>
            <person name="Stajich J.E."/>
            <person name="Bonito G."/>
        </authorList>
    </citation>
    <scope>NUCLEOTIDE SEQUENCE</scope>
    <source>
        <strain evidence="2">MES-2147</strain>
    </source>
</reference>
<dbReference type="AlphaFoldDB" id="A0A9P6MA71"/>
<organism evidence="2 3">
    <name type="scientific">Modicella reniformis</name>
    <dbReference type="NCBI Taxonomy" id="1440133"/>
    <lineage>
        <taxon>Eukaryota</taxon>
        <taxon>Fungi</taxon>
        <taxon>Fungi incertae sedis</taxon>
        <taxon>Mucoromycota</taxon>
        <taxon>Mortierellomycotina</taxon>
        <taxon>Mortierellomycetes</taxon>
        <taxon>Mortierellales</taxon>
        <taxon>Mortierellaceae</taxon>
        <taxon>Modicella</taxon>
    </lineage>
</organism>
<sequence>MRISSFLPAVLALTFFSASQAGSVESGKPLVSAIADIFIKVHAKAVVDVCAKITADICADVDLIVESKTSVLGGLITSSVDVDKIRVSAKAELDVDIKAKVKAIVDARVLLPIEVIVADVVAGVCPTLEKTCIVAHAATIVAKVNAKIDVNISKVWVEIKAELPAHIRLRAKIIVRELSIHAGLVDTALKVRVWIASNINIYVKVWAKIYAQVCARVKIVALIKAL</sequence>
<keyword evidence="1" id="KW-0732">Signal</keyword>
<gene>
    <name evidence="2" type="ORF">BGZ65_000875</name>
</gene>
<feature type="signal peptide" evidence="1">
    <location>
        <begin position="1"/>
        <end position="21"/>
    </location>
</feature>
<proteinExistence type="predicted"/>
<evidence type="ECO:0000313" key="2">
    <source>
        <dbReference type="EMBL" id="KAF9984163.1"/>
    </source>
</evidence>